<keyword evidence="1" id="KW-1133">Transmembrane helix</keyword>
<keyword evidence="1" id="KW-0812">Transmembrane</keyword>
<sequence length="268" mass="30950">MRSRPNRFAPATIVAAIFGYRHRIQFYRTSVLMMFGVMALNVFVILLFNDAFPYVSCYLADHNDYLVLNVVRCRLKTTTLKSATELIEQTVNLLSSMKIQYFLNGELLLLAIMPDYASYKPLHEDMSVGILPAGLATLQTTPYALPKRYHLSVINSKIHHVGSRDRSVVARLVDRETDLYLDIHEFVPVFEDRGESIYLKTVWSTSWHRCMGCENRPEDDRRHVYVPFSWIIPTTSCEYRGISASCPAQSKKLLEYYFDIDNPSTENR</sequence>
<dbReference type="EMBL" id="HACM01001222">
    <property type="protein sequence ID" value="CRZ01664.1"/>
    <property type="molecule type" value="Transcribed_RNA"/>
</dbReference>
<accession>A0A0H5R1H2</accession>
<protein>
    <submittedName>
        <fullName evidence="2">Uncharacterized protein</fullName>
    </submittedName>
</protein>
<dbReference type="AlphaFoldDB" id="A0A0H5R1H2"/>
<organism evidence="2">
    <name type="scientific">Spongospora subterranea</name>
    <dbReference type="NCBI Taxonomy" id="70186"/>
    <lineage>
        <taxon>Eukaryota</taxon>
        <taxon>Sar</taxon>
        <taxon>Rhizaria</taxon>
        <taxon>Endomyxa</taxon>
        <taxon>Phytomyxea</taxon>
        <taxon>Plasmodiophorida</taxon>
        <taxon>Plasmodiophoridae</taxon>
        <taxon>Spongospora</taxon>
    </lineage>
</organism>
<evidence type="ECO:0000256" key="1">
    <source>
        <dbReference type="SAM" id="Phobius"/>
    </source>
</evidence>
<name>A0A0H5R1H2_9EUKA</name>
<feature type="transmembrane region" description="Helical" evidence="1">
    <location>
        <begin position="31"/>
        <end position="48"/>
    </location>
</feature>
<reference evidence="2" key="1">
    <citation type="submission" date="2015-04" db="EMBL/GenBank/DDBJ databases">
        <title>The genome sequence of the plant pathogenic Rhizarian Plasmodiophora brassicae reveals insights in its biotrophic life cycle and the origin of chitin synthesis.</title>
        <authorList>
            <person name="Schwelm A."/>
            <person name="Fogelqvist J."/>
            <person name="Knaust A."/>
            <person name="Julke S."/>
            <person name="Lilja T."/>
            <person name="Dhandapani V."/>
            <person name="Bonilla-Rosso G."/>
            <person name="Karlsson M."/>
            <person name="Shevchenko A."/>
            <person name="Choi S.R."/>
            <person name="Kim H.G."/>
            <person name="Park J.Y."/>
            <person name="Lim Y.P."/>
            <person name="Ludwig-Muller J."/>
            <person name="Dixelius C."/>
        </authorList>
    </citation>
    <scope>NUCLEOTIDE SEQUENCE</scope>
    <source>
        <tissue evidence="2">Potato root galls</tissue>
    </source>
</reference>
<keyword evidence="1" id="KW-0472">Membrane</keyword>
<proteinExistence type="predicted"/>
<evidence type="ECO:0000313" key="2">
    <source>
        <dbReference type="EMBL" id="CRZ01664.1"/>
    </source>
</evidence>